<feature type="transmembrane region" description="Helical" evidence="7">
    <location>
        <begin position="148"/>
        <end position="174"/>
    </location>
</feature>
<protein>
    <submittedName>
        <fullName evidence="8">Cytochrome d ubiquinol oxidase subunit II</fullName>
        <ecNumber evidence="8">1.10.3.-</ecNumber>
    </submittedName>
</protein>
<name>A0A839UU17_9GAMM</name>
<feature type="transmembrane region" description="Helical" evidence="7">
    <location>
        <begin position="294"/>
        <end position="318"/>
    </location>
</feature>
<accession>A0A839UU17</accession>
<keyword evidence="8" id="KW-0560">Oxidoreductase</keyword>
<evidence type="ECO:0000256" key="1">
    <source>
        <dbReference type="ARBA" id="ARBA00004651"/>
    </source>
</evidence>
<comment type="subcellular location">
    <subcellularLocation>
        <location evidence="1">Cell membrane</location>
        <topology evidence="1">Multi-pass membrane protein</topology>
    </subcellularLocation>
</comment>
<dbReference type="EMBL" id="JACHXZ010000003">
    <property type="protein sequence ID" value="MBB3168998.1"/>
    <property type="molecule type" value="Genomic_DNA"/>
</dbReference>
<dbReference type="GO" id="GO:0005886">
    <property type="term" value="C:plasma membrane"/>
    <property type="evidence" value="ECO:0007669"/>
    <property type="project" value="UniProtKB-SubCell"/>
</dbReference>
<evidence type="ECO:0000256" key="4">
    <source>
        <dbReference type="ARBA" id="ARBA00022692"/>
    </source>
</evidence>
<feature type="transmembrane region" description="Helical" evidence="7">
    <location>
        <begin position="7"/>
        <end position="26"/>
    </location>
</feature>
<feature type="transmembrane region" description="Helical" evidence="7">
    <location>
        <begin position="80"/>
        <end position="98"/>
    </location>
</feature>
<evidence type="ECO:0000313" key="9">
    <source>
        <dbReference type="Proteomes" id="UP000559987"/>
    </source>
</evidence>
<comment type="similarity">
    <text evidence="2">Belongs to the cytochrome ubiquinol oxidase subunit 2 family.</text>
</comment>
<organism evidence="8 9">
    <name type="scientific">Simiduia aestuariiviva</name>
    <dbReference type="NCBI Taxonomy" id="1510459"/>
    <lineage>
        <taxon>Bacteria</taxon>
        <taxon>Pseudomonadati</taxon>
        <taxon>Pseudomonadota</taxon>
        <taxon>Gammaproteobacteria</taxon>
        <taxon>Cellvibrionales</taxon>
        <taxon>Cellvibrionaceae</taxon>
        <taxon>Simiduia</taxon>
    </lineage>
</organism>
<dbReference type="AlphaFoldDB" id="A0A839UU17"/>
<dbReference type="GO" id="GO:0009055">
    <property type="term" value="F:electron transfer activity"/>
    <property type="evidence" value="ECO:0007669"/>
    <property type="project" value="TreeGrafter"/>
</dbReference>
<evidence type="ECO:0000313" key="8">
    <source>
        <dbReference type="EMBL" id="MBB3168998.1"/>
    </source>
</evidence>
<dbReference type="InterPro" id="IPR003317">
    <property type="entry name" value="Cyt-d_oxidase_su2"/>
</dbReference>
<gene>
    <name evidence="8" type="ORF">FHS30_002206</name>
</gene>
<evidence type="ECO:0000256" key="7">
    <source>
        <dbReference type="SAM" id="Phobius"/>
    </source>
</evidence>
<reference evidence="8 9" key="1">
    <citation type="submission" date="2020-08" db="EMBL/GenBank/DDBJ databases">
        <title>Genomic Encyclopedia of Type Strains, Phase III (KMG-III): the genomes of soil and plant-associated and newly described type strains.</title>
        <authorList>
            <person name="Whitman W."/>
        </authorList>
    </citation>
    <scope>NUCLEOTIDE SEQUENCE [LARGE SCALE GENOMIC DNA]</scope>
    <source>
        <strain evidence="8 9">CECT 8571</strain>
    </source>
</reference>
<evidence type="ECO:0000256" key="6">
    <source>
        <dbReference type="ARBA" id="ARBA00023136"/>
    </source>
</evidence>
<dbReference type="PANTHER" id="PTHR43141:SF2">
    <property type="entry name" value="BLR3729 PROTEIN"/>
    <property type="match status" value="1"/>
</dbReference>
<feature type="transmembrane region" description="Helical" evidence="7">
    <location>
        <begin position="119"/>
        <end position="136"/>
    </location>
</feature>
<feature type="transmembrane region" description="Helical" evidence="7">
    <location>
        <begin position="221"/>
        <end position="240"/>
    </location>
</feature>
<dbReference type="GO" id="GO:0019646">
    <property type="term" value="P:aerobic electron transport chain"/>
    <property type="evidence" value="ECO:0007669"/>
    <property type="project" value="TreeGrafter"/>
</dbReference>
<dbReference type="GO" id="GO:0016682">
    <property type="term" value="F:oxidoreductase activity, acting on diphenols and related substances as donors, oxygen as acceptor"/>
    <property type="evidence" value="ECO:0007669"/>
    <property type="project" value="TreeGrafter"/>
</dbReference>
<comment type="caution">
    <text evidence="8">The sequence shown here is derived from an EMBL/GenBank/DDBJ whole genome shotgun (WGS) entry which is preliminary data.</text>
</comment>
<evidence type="ECO:0000256" key="3">
    <source>
        <dbReference type="ARBA" id="ARBA00022475"/>
    </source>
</evidence>
<keyword evidence="6 7" id="KW-0472">Membrane</keyword>
<sequence length="333" mass="36549">MNLSPDMLAYIFLGLLGLAVMIYAVLDGYDLGVGMLLPMNDLEQRNTLLASIGPFWDANETWLVLAVGILLIAFPKAHSLVLYELYLPALILLIGLIARGVAFDMRAKAISDYQRAWDWAFKFGSLTAALAQGYMLGRFVTGFLHTGFAYGFALLSALCVAAAYVYIGSAWLVMKTEGELQSRALGWLRLAGAVTLLGLVFVSAANLTLVPEVVSRWFTPTGKALLVLIPMIGAAALYYIEQTVLRLYQGEEHLSRRPFIGVVVLFLLSFVALAFSFFPYVVPGKMLATEAASAAASLEFILVGVIFVLPVILAYTVYSYRVFWGKSEGLRYY</sequence>
<keyword evidence="3" id="KW-1003">Cell membrane</keyword>
<proteinExistence type="inferred from homology"/>
<dbReference type="Proteomes" id="UP000559987">
    <property type="component" value="Unassembled WGS sequence"/>
</dbReference>
<dbReference type="RefSeq" id="WP_183910499.1">
    <property type="nucleotide sequence ID" value="NZ_JACHXZ010000003.1"/>
</dbReference>
<evidence type="ECO:0000256" key="2">
    <source>
        <dbReference type="ARBA" id="ARBA00007543"/>
    </source>
</evidence>
<keyword evidence="5 7" id="KW-1133">Transmembrane helix</keyword>
<feature type="transmembrane region" description="Helical" evidence="7">
    <location>
        <begin position="186"/>
        <end position="209"/>
    </location>
</feature>
<feature type="transmembrane region" description="Helical" evidence="7">
    <location>
        <begin position="260"/>
        <end position="282"/>
    </location>
</feature>
<dbReference type="PANTHER" id="PTHR43141">
    <property type="entry name" value="CYTOCHROME BD2 SUBUNIT II"/>
    <property type="match status" value="1"/>
</dbReference>
<dbReference type="Pfam" id="PF02322">
    <property type="entry name" value="Cyt_bd_oxida_II"/>
    <property type="match status" value="1"/>
</dbReference>
<keyword evidence="4 7" id="KW-0812">Transmembrane</keyword>
<keyword evidence="9" id="KW-1185">Reference proteome</keyword>
<dbReference type="GO" id="GO:0070069">
    <property type="term" value="C:cytochrome complex"/>
    <property type="evidence" value="ECO:0007669"/>
    <property type="project" value="TreeGrafter"/>
</dbReference>
<evidence type="ECO:0000256" key="5">
    <source>
        <dbReference type="ARBA" id="ARBA00022989"/>
    </source>
</evidence>
<dbReference type="EC" id="1.10.3.-" evidence="8"/>